<feature type="non-terminal residue" evidence="2">
    <location>
        <position position="75"/>
    </location>
</feature>
<evidence type="ECO:0000313" key="3">
    <source>
        <dbReference type="Proteomes" id="UP000265520"/>
    </source>
</evidence>
<comment type="caution">
    <text evidence="2">The sequence shown here is derived from an EMBL/GenBank/DDBJ whole genome shotgun (WGS) entry which is preliminary data.</text>
</comment>
<proteinExistence type="predicted"/>
<sequence length="75" mass="8388">TLKDVNDEIAQGSLHSEDPVLQSVDEHVEVSSNNDDGEDTLMVPATHLVRVVNDEEFDEVVQKDLQVAKKLWADM</sequence>
<feature type="region of interest" description="Disordered" evidence="1">
    <location>
        <begin position="1"/>
        <end position="22"/>
    </location>
</feature>
<dbReference type="AlphaFoldDB" id="A0A392UXN0"/>
<protein>
    <submittedName>
        <fullName evidence="2">Uncharacterized protein</fullName>
    </submittedName>
</protein>
<name>A0A392UXN0_9FABA</name>
<organism evidence="2 3">
    <name type="scientific">Trifolium medium</name>
    <dbReference type="NCBI Taxonomy" id="97028"/>
    <lineage>
        <taxon>Eukaryota</taxon>
        <taxon>Viridiplantae</taxon>
        <taxon>Streptophyta</taxon>
        <taxon>Embryophyta</taxon>
        <taxon>Tracheophyta</taxon>
        <taxon>Spermatophyta</taxon>
        <taxon>Magnoliopsida</taxon>
        <taxon>eudicotyledons</taxon>
        <taxon>Gunneridae</taxon>
        <taxon>Pentapetalae</taxon>
        <taxon>rosids</taxon>
        <taxon>fabids</taxon>
        <taxon>Fabales</taxon>
        <taxon>Fabaceae</taxon>
        <taxon>Papilionoideae</taxon>
        <taxon>50 kb inversion clade</taxon>
        <taxon>NPAAA clade</taxon>
        <taxon>Hologalegina</taxon>
        <taxon>IRL clade</taxon>
        <taxon>Trifolieae</taxon>
        <taxon>Trifolium</taxon>
    </lineage>
</organism>
<evidence type="ECO:0000313" key="2">
    <source>
        <dbReference type="EMBL" id="MCI79651.1"/>
    </source>
</evidence>
<keyword evidence="3" id="KW-1185">Reference proteome</keyword>
<accession>A0A392UXN0</accession>
<reference evidence="2 3" key="1">
    <citation type="journal article" date="2018" name="Front. Plant Sci.">
        <title>Red Clover (Trifolium pratense) and Zigzag Clover (T. medium) - A Picture of Genomic Similarities and Differences.</title>
        <authorList>
            <person name="Dluhosova J."/>
            <person name="Istvanek J."/>
            <person name="Nedelnik J."/>
            <person name="Repkova J."/>
        </authorList>
    </citation>
    <scope>NUCLEOTIDE SEQUENCE [LARGE SCALE GENOMIC DNA]</scope>
    <source>
        <strain evidence="3">cv. 10/8</strain>
        <tissue evidence="2">Leaf</tissue>
    </source>
</reference>
<dbReference type="EMBL" id="LXQA010978380">
    <property type="protein sequence ID" value="MCI79651.1"/>
    <property type="molecule type" value="Genomic_DNA"/>
</dbReference>
<dbReference type="Proteomes" id="UP000265520">
    <property type="component" value="Unassembled WGS sequence"/>
</dbReference>
<feature type="non-terminal residue" evidence="2">
    <location>
        <position position="1"/>
    </location>
</feature>
<evidence type="ECO:0000256" key="1">
    <source>
        <dbReference type="SAM" id="MobiDB-lite"/>
    </source>
</evidence>